<dbReference type="GO" id="GO:0005886">
    <property type="term" value="C:plasma membrane"/>
    <property type="evidence" value="ECO:0007669"/>
    <property type="project" value="UniProtKB-SubCell"/>
</dbReference>
<accession>A0A1H0RSN1</accession>
<dbReference type="Pfam" id="PF06580">
    <property type="entry name" value="His_kinase"/>
    <property type="match status" value="1"/>
</dbReference>
<dbReference type="PROSITE" id="PS50885">
    <property type="entry name" value="HAMP"/>
    <property type="match status" value="1"/>
</dbReference>
<evidence type="ECO:0000313" key="17">
    <source>
        <dbReference type="EMBL" id="SDP32467.1"/>
    </source>
</evidence>
<comment type="subcellular location">
    <subcellularLocation>
        <location evidence="2">Cell membrane</location>
        <topology evidence="2">Multi-pass membrane protein</topology>
    </subcellularLocation>
</comment>
<keyword evidence="12" id="KW-0902">Two-component regulatory system</keyword>
<dbReference type="OrthoDB" id="9776552at2"/>
<evidence type="ECO:0000256" key="6">
    <source>
        <dbReference type="ARBA" id="ARBA00022679"/>
    </source>
</evidence>
<dbReference type="SMART" id="SM00387">
    <property type="entry name" value="HATPase_c"/>
    <property type="match status" value="1"/>
</dbReference>
<evidence type="ECO:0000256" key="13">
    <source>
        <dbReference type="ARBA" id="ARBA00023136"/>
    </source>
</evidence>
<dbReference type="Gene3D" id="6.10.340.10">
    <property type="match status" value="1"/>
</dbReference>
<keyword evidence="7 14" id="KW-0812">Transmembrane</keyword>
<evidence type="ECO:0000256" key="1">
    <source>
        <dbReference type="ARBA" id="ARBA00000085"/>
    </source>
</evidence>
<dbReference type="GO" id="GO:0005524">
    <property type="term" value="F:ATP binding"/>
    <property type="evidence" value="ECO:0007669"/>
    <property type="project" value="UniProtKB-KW"/>
</dbReference>
<keyword evidence="6" id="KW-0808">Transferase</keyword>
<evidence type="ECO:0000256" key="5">
    <source>
        <dbReference type="ARBA" id="ARBA00022553"/>
    </source>
</evidence>
<dbReference type="PROSITE" id="PS50109">
    <property type="entry name" value="HIS_KIN"/>
    <property type="match status" value="1"/>
</dbReference>
<evidence type="ECO:0000256" key="11">
    <source>
        <dbReference type="ARBA" id="ARBA00022989"/>
    </source>
</evidence>
<evidence type="ECO:0000259" key="16">
    <source>
        <dbReference type="PROSITE" id="PS50885"/>
    </source>
</evidence>
<keyword evidence="11 14" id="KW-1133">Transmembrane helix</keyword>
<dbReference type="InterPro" id="IPR003660">
    <property type="entry name" value="HAMP_dom"/>
</dbReference>
<evidence type="ECO:0000256" key="9">
    <source>
        <dbReference type="ARBA" id="ARBA00022777"/>
    </source>
</evidence>
<evidence type="ECO:0000256" key="12">
    <source>
        <dbReference type="ARBA" id="ARBA00023012"/>
    </source>
</evidence>
<dbReference type="SUPFAM" id="SSF55874">
    <property type="entry name" value="ATPase domain of HSP90 chaperone/DNA topoisomerase II/histidine kinase"/>
    <property type="match status" value="1"/>
</dbReference>
<evidence type="ECO:0000256" key="14">
    <source>
        <dbReference type="SAM" id="Phobius"/>
    </source>
</evidence>
<evidence type="ECO:0000256" key="8">
    <source>
        <dbReference type="ARBA" id="ARBA00022741"/>
    </source>
</evidence>
<evidence type="ECO:0000256" key="3">
    <source>
        <dbReference type="ARBA" id="ARBA00012438"/>
    </source>
</evidence>
<dbReference type="RefSeq" id="WP_090850805.1">
    <property type="nucleotide sequence ID" value="NZ_FNJU01000002.1"/>
</dbReference>
<feature type="domain" description="HAMP" evidence="16">
    <location>
        <begin position="299"/>
        <end position="351"/>
    </location>
</feature>
<dbReference type="InterPro" id="IPR050640">
    <property type="entry name" value="Bact_2-comp_sensor_kinase"/>
</dbReference>
<dbReference type="InterPro" id="IPR003594">
    <property type="entry name" value="HATPase_dom"/>
</dbReference>
<evidence type="ECO:0000256" key="7">
    <source>
        <dbReference type="ARBA" id="ARBA00022692"/>
    </source>
</evidence>
<comment type="catalytic activity">
    <reaction evidence="1">
        <text>ATP + protein L-histidine = ADP + protein N-phospho-L-histidine.</text>
        <dbReference type="EC" id="2.7.13.3"/>
    </reaction>
</comment>
<dbReference type="PANTHER" id="PTHR34220">
    <property type="entry name" value="SENSOR HISTIDINE KINASE YPDA"/>
    <property type="match status" value="1"/>
</dbReference>
<feature type="domain" description="Histidine kinase" evidence="15">
    <location>
        <begin position="463"/>
        <end position="575"/>
    </location>
</feature>
<keyword evidence="18" id="KW-1185">Reference proteome</keyword>
<dbReference type="EMBL" id="FNJU01000002">
    <property type="protein sequence ID" value="SDP32467.1"/>
    <property type="molecule type" value="Genomic_DNA"/>
</dbReference>
<keyword evidence="9 17" id="KW-0418">Kinase</keyword>
<evidence type="ECO:0000256" key="4">
    <source>
        <dbReference type="ARBA" id="ARBA00022475"/>
    </source>
</evidence>
<gene>
    <name evidence="17" type="ORF">SAMN05216565_102367</name>
</gene>
<dbReference type="Pfam" id="PF00672">
    <property type="entry name" value="HAMP"/>
    <property type="match status" value="1"/>
</dbReference>
<evidence type="ECO:0000256" key="10">
    <source>
        <dbReference type="ARBA" id="ARBA00022840"/>
    </source>
</evidence>
<dbReference type="EC" id="2.7.13.3" evidence="3"/>
<dbReference type="InterPro" id="IPR010559">
    <property type="entry name" value="Sig_transdc_His_kin_internal"/>
</dbReference>
<dbReference type="PANTHER" id="PTHR34220:SF11">
    <property type="entry name" value="SENSOR PROTEIN KINASE HPTS"/>
    <property type="match status" value="1"/>
</dbReference>
<keyword evidence="10" id="KW-0067">ATP-binding</keyword>
<dbReference type="Gene3D" id="3.30.565.10">
    <property type="entry name" value="Histidine kinase-like ATPase, C-terminal domain"/>
    <property type="match status" value="1"/>
</dbReference>
<evidence type="ECO:0000313" key="18">
    <source>
        <dbReference type="Proteomes" id="UP000199159"/>
    </source>
</evidence>
<name>A0A1H0RSN1_9BACI</name>
<organism evidence="17 18">
    <name type="scientific">Litchfieldia salsa</name>
    <dbReference type="NCBI Taxonomy" id="930152"/>
    <lineage>
        <taxon>Bacteria</taxon>
        <taxon>Bacillati</taxon>
        <taxon>Bacillota</taxon>
        <taxon>Bacilli</taxon>
        <taxon>Bacillales</taxon>
        <taxon>Bacillaceae</taxon>
        <taxon>Litchfieldia</taxon>
    </lineage>
</organism>
<dbReference type="InterPro" id="IPR036890">
    <property type="entry name" value="HATPase_C_sf"/>
</dbReference>
<keyword evidence="8" id="KW-0547">Nucleotide-binding</keyword>
<evidence type="ECO:0000256" key="2">
    <source>
        <dbReference type="ARBA" id="ARBA00004651"/>
    </source>
</evidence>
<protein>
    <recommendedName>
        <fullName evidence="3">histidine kinase</fullName>
        <ecNumber evidence="3">2.7.13.3</ecNumber>
    </recommendedName>
</protein>
<dbReference type="STRING" id="930152.SAMN05216565_102367"/>
<dbReference type="GO" id="GO:0000155">
    <property type="term" value="F:phosphorelay sensor kinase activity"/>
    <property type="evidence" value="ECO:0007669"/>
    <property type="project" value="InterPro"/>
</dbReference>
<sequence>MRFKFKKHNTLRNQILFVFLLVMLFVLTFVGSLIFSQVSDLLKKNAEKQIYQTAIQATGRVDSLYEQIDMLSTQIATNSIVQQQLQRYNSGHPLSYQQRQTIMQISNSFQAYSNGISNIELYTYDYKKILPLDEESLINRLEDNWIKLADQAKGKLVWVGVDPKEPEFFLAIKRVSLIDKGFSNGGYLLVQLNANYFDFVNKSTEKEVMILIDQYSNPITSNFNGNINQLLFEHENNIVIGGDEYILIKEESSTTDWTLTILTPVETLTEGISIVRSTILLSAGIGGIVFFLFSYILSTLITRPINHLSKTMLKAKKGELKKTPETKSSIEIMHLNESYNQLVDNTNHLIQVVYEKELIRSRTELKALQAQINPHFLFNTLDALYWSLEEKGENELAEIVIAMSELFRYTISNQEKNEWVSLKQALEHVESYMRIMKIRFGDRFTYNIKAPMEYEELQLPKLLIQPLVENAISHGIGNKAGTGSVSVIVELVKDSNNLSIKVIDDGVGMDQETIERILKQVRTGEVSSLKGNGVAIANVNKRLQLYYQDSTYKGITITSEVNKGTCFMFEIPLTGGKRNYE</sequence>
<keyword evidence="13 14" id="KW-0472">Membrane</keyword>
<feature type="transmembrane region" description="Helical" evidence="14">
    <location>
        <begin position="279"/>
        <end position="302"/>
    </location>
</feature>
<keyword evidence="4" id="KW-1003">Cell membrane</keyword>
<evidence type="ECO:0000259" key="15">
    <source>
        <dbReference type="PROSITE" id="PS50109"/>
    </source>
</evidence>
<dbReference type="InterPro" id="IPR005467">
    <property type="entry name" value="His_kinase_dom"/>
</dbReference>
<keyword evidence="5" id="KW-0597">Phosphoprotein</keyword>
<reference evidence="18" key="1">
    <citation type="submission" date="2016-10" db="EMBL/GenBank/DDBJ databases">
        <authorList>
            <person name="Varghese N."/>
            <person name="Submissions S."/>
        </authorList>
    </citation>
    <scope>NUCLEOTIDE SEQUENCE [LARGE SCALE GENOMIC DNA]</scope>
    <source>
        <strain evidence="18">IBRC-M10078</strain>
    </source>
</reference>
<dbReference type="Proteomes" id="UP000199159">
    <property type="component" value="Unassembled WGS sequence"/>
</dbReference>
<dbReference type="Pfam" id="PF02518">
    <property type="entry name" value="HATPase_c"/>
    <property type="match status" value="1"/>
</dbReference>
<proteinExistence type="predicted"/>
<dbReference type="AlphaFoldDB" id="A0A1H0RSN1"/>